<evidence type="ECO:0000313" key="3">
    <source>
        <dbReference type="Proteomes" id="UP001148932"/>
    </source>
</evidence>
<reference evidence="2" key="1">
    <citation type="submission" date="2022-10" db="EMBL/GenBank/DDBJ databases">
        <title>Description of microaerobic benzene degrading bacteria.</title>
        <authorList>
            <person name="Bedics A."/>
            <person name="Tancsics A."/>
            <person name="Banerjee S."/>
        </authorList>
    </citation>
    <scope>NUCLEOTIDE SEQUENCE</scope>
    <source>
        <strain evidence="2">D2M1</strain>
    </source>
</reference>
<dbReference type="CDD" id="cd02042">
    <property type="entry name" value="ParAB_family"/>
    <property type="match status" value="1"/>
</dbReference>
<organism evidence="2 3">
    <name type="scientific">Acidovorax benzenivorans</name>
    <dbReference type="NCBI Taxonomy" id="2987520"/>
    <lineage>
        <taxon>Bacteria</taxon>
        <taxon>Pseudomonadati</taxon>
        <taxon>Pseudomonadota</taxon>
        <taxon>Betaproteobacteria</taxon>
        <taxon>Burkholderiales</taxon>
        <taxon>Comamonadaceae</taxon>
        <taxon>Acidovorax</taxon>
    </lineage>
</organism>
<dbReference type="EMBL" id="JAPCKI010000030">
    <property type="protein sequence ID" value="MDD2180699.1"/>
    <property type="molecule type" value="Genomic_DNA"/>
</dbReference>
<dbReference type="PANTHER" id="PTHR13696">
    <property type="entry name" value="P-LOOP CONTAINING NUCLEOSIDE TRIPHOSPHATE HYDROLASE"/>
    <property type="match status" value="1"/>
</dbReference>
<name>A0ABT5S414_9BURK</name>
<gene>
    <name evidence="2" type="ORF">OIN59_24980</name>
</gene>
<dbReference type="InterPro" id="IPR002586">
    <property type="entry name" value="CobQ/CobB/MinD/ParA_Nub-bd_dom"/>
</dbReference>
<evidence type="ECO:0000259" key="1">
    <source>
        <dbReference type="Pfam" id="PF01656"/>
    </source>
</evidence>
<dbReference type="Pfam" id="PF01656">
    <property type="entry name" value="CbiA"/>
    <property type="match status" value="1"/>
</dbReference>
<dbReference type="Gene3D" id="3.40.50.300">
    <property type="entry name" value="P-loop containing nucleotide triphosphate hydrolases"/>
    <property type="match status" value="1"/>
</dbReference>
<comment type="caution">
    <text evidence="2">The sequence shown here is derived from an EMBL/GenBank/DDBJ whole genome shotgun (WGS) entry which is preliminary data.</text>
</comment>
<proteinExistence type="predicted"/>
<sequence>MEVTRARAGTAQNLSNGSAMANQVIPELQSLSPERQGRRPGKVIALLNQKGGAGKTTLATHLAGELTLQGSRVTLLDADPQGSALDWAQRRLQSGQERLYGVFGLARDSLHQEAPQIALQADFVVIDGPPRVAALARSALLAADLVLIPVQPSAYDVWASHEMVQLITEARVFRPQLRAAFVINRRVVGTVIGREARAALADQPFAALETEVSQRIVFADSVAAGRLACEVAPQCAAAREIVALAQAVREVLR</sequence>
<dbReference type="NCBIfam" id="NF041546">
    <property type="entry name" value="ParA_partition"/>
    <property type="match status" value="1"/>
</dbReference>
<dbReference type="PANTHER" id="PTHR13696:SF96">
    <property type="entry name" value="COBQ_COBB_MIND_PARA NUCLEOTIDE BINDING DOMAIN-CONTAINING PROTEIN"/>
    <property type="match status" value="1"/>
</dbReference>
<dbReference type="InterPro" id="IPR027417">
    <property type="entry name" value="P-loop_NTPase"/>
</dbReference>
<dbReference type="SUPFAM" id="SSF52540">
    <property type="entry name" value="P-loop containing nucleoside triphosphate hydrolases"/>
    <property type="match status" value="1"/>
</dbReference>
<accession>A0ABT5S414</accession>
<keyword evidence="3" id="KW-1185">Reference proteome</keyword>
<feature type="domain" description="CobQ/CobB/MinD/ParA nucleotide binding" evidence="1">
    <location>
        <begin position="44"/>
        <end position="217"/>
    </location>
</feature>
<protein>
    <submittedName>
        <fullName evidence="2">AAA family ATPase</fullName>
    </submittedName>
</protein>
<evidence type="ECO:0000313" key="2">
    <source>
        <dbReference type="EMBL" id="MDD2180699.1"/>
    </source>
</evidence>
<dbReference type="InterPro" id="IPR050678">
    <property type="entry name" value="DNA_Partitioning_ATPase"/>
</dbReference>
<dbReference type="Proteomes" id="UP001148932">
    <property type="component" value="Unassembled WGS sequence"/>
</dbReference>
<dbReference type="InterPro" id="IPR048089">
    <property type="entry name" value="McdA"/>
</dbReference>
<dbReference type="PIRSF" id="PIRSF009320">
    <property type="entry name" value="Nuc_binding_HP_1000"/>
    <property type="match status" value="1"/>
</dbReference>